<dbReference type="PANTHER" id="PTHR46042">
    <property type="entry name" value="DIPHTHINE METHYLTRANSFERASE"/>
    <property type="match status" value="1"/>
</dbReference>
<dbReference type="FunCoup" id="B7FPV4">
    <property type="interactions" value="173"/>
</dbReference>
<evidence type="ECO:0000256" key="2">
    <source>
        <dbReference type="ARBA" id="ARBA00022574"/>
    </source>
</evidence>
<dbReference type="InParanoid" id="B7FPV4"/>
<dbReference type="GO" id="GO:0061685">
    <property type="term" value="F:diphthine methylesterase activity"/>
    <property type="evidence" value="ECO:0007669"/>
    <property type="project" value="UniProtKB-EC"/>
</dbReference>
<evidence type="ECO:0000256" key="5">
    <source>
        <dbReference type="ARBA" id="ARBA00038092"/>
    </source>
</evidence>
<dbReference type="InterPro" id="IPR001680">
    <property type="entry name" value="WD40_rpt"/>
</dbReference>
<evidence type="ECO:0000256" key="1">
    <source>
        <dbReference type="ARBA" id="ARBA00005156"/>
    </source>
</evidence>
<evidence type="ECO:0000313" key="8">
    <source>
        <dbReference type="EMBL" id="EEC51237.1"/>
    </source>
</evidence>
<sequence>MAPLPYMDHVQATLNPCSVETIPEPITLADSSKVWPLVVSCYELDEASGRRNGKADMFTVPMPDISEDKETTLPLKFGSPHTFTDKISGILDGKWSEFYSPGDNSKSWCFATAQSSGEIRSFRLQIPRSLEGYPPVSKSDPLYTIAEAGASEPPEDDDGAPLCLSLNWEPSSQWNSKSGMKRIVSTYSNGTVAIHDVSFSSGSTHFIARESWREVWSASFACDGDQNMILSCGDEGSVKVWDIRSNVRPMHELNFFESGATCASHHPRHEHLVACGSYDERVCIYDIRYLSQKPLFRSDSLGGGIWRLKWHPYSDQKLLVSAMHGGCLVLRVSQDVGVESGIVDAPSFEVTKTFTEHESMAYGADWLVSGNPAQKTYFEAAASCSFYDRSIFLWETV</sequence>
<dbReference type="STRING" id="556484.B7FPV4"/>
<keyword evidence="2" id="KW-0853">WD repeat</keyword>
<keyword evidence="4" id="KW-0378">Hydrolase</keyword>
<dbReference type="SUPFAM" id="SSF50978">
    <property type="entry name" value="WD40 repeat-like"/>
    <property type="match status" value="1"/>
</dbReference>
<dbReference type="PANTHER" id="PTHR46042:SF1">
    <property type="entry name" value="DIPHTHINE METHYLTRANSFERASE"/>
    <property type="match status" value="1"/>
</dbReference>
<evidence type="ECO:0000256" key="7">
    <source>
        <dbReference type="ARBA" id="ARBA00047551"/>
    </source>
</evidence>
<dbReference type="eggNOG" id="KOG0280">
    <property type="taxonomic scope" value="Eukaryota"/>
</dbReference>
<comment type="similarity">
    <text evidence="5">Belongs to the DPH7 family.</text>
</comment>
<dbReference type="OrthoDB" id="1930760at2759"/>
<dbReference type="Pfam" id="PF00400">
    <property type="entry name" value="WD40"/>
    <property type="match status" value="2"/>
</dbReference>
<dbReference type="KEGG" id="pti:PHATRDRAFT_31975"/>
<comment type="catalytic activity">
    <reaction evidence="7">
        <text>diphthine methyl ester-[translation elongation factor 2] + H2O = diphthine-[translation elongation factor 2] + methanol + H(+)</text>
        <dbReference type="Rhea" id="RHEA:42656"/>
        <dbReference type="Rhea" id="RHEA-COMP:10172"/>
        <dbReference type="Rhea" id="RHEA-COMP:10173"/>
        <dbReference type="ChEBI" id="CHEBI:15377"/>
        <dbReference type="ChEBI" id="CHEBI:15378"/>
        <dbReference type="ChEBI" id="CHEBI:17790"/>
        <dbReference type="ChEBI" id="CHEBI:79005"/>
        <dbReference type="ChEBI" id="CHEBI:82696"/>
        <dbReference type="EC" id="3.1.1.97"/>
    </reaction>
</comment>
<dbReference type="EC" id="3.1.1.97" evidence="6"/>
<dbReference type="InterPro" id="IPR052415">
    <property type="entry name" value="Diphthine_MTase"/>
</dbReference>
<evidence type="ECO:0000256" key="4">
    <source>
        <dbReference type="ARBA" id="ARBA00022801"/>
    </source>
</evidence>
<dbReference type="HOGENOM" id="CLU_036100_2_0_1"/>
<organism evidence="8 9">
    <name type="scientific">Phaeodactylum tricornutum (strain CCAP 1055/1)</name>
    <dbReference type="NCBI Taxonomy" id="556484"/>
    <lineage>
        <taxon>Eukaryota</taxon>
        <taxon>Sar</taxon>
        <taxon>Stramenopiles</taxon>
        <taxon>Ochrophyta</taxon>
        <taxon>Bacillariophyta</taxon>
        <taxon>Bacillariophyceae</taxon>
        <taxon>Bacillariophycidae</taxon>
        <taxon>Naviculales</taxon>
        <taxon>Phaeodactylaceae</taxon>
        <taxon>Phaeodactylum</taxon>
    </lineage>
</organism>
<reference evidence="8 9" key="1">
    <citation type="journal article" date="2008" name="Nature">
        <title>The Phaeodactylum genome reveals the evolutionary history of diatom genomes.</title>
        <authorList>
            <person name="Bowler C."/>
            <person name="Allen A.E."/>
            <person name="Badger J.H."/>
            <person name="Grimwood J."/>
            <person name="Jabbari K."/>
            <person name="Kuo A."/>
            <person name="Maheswari U."/>
            <person name="Martens C."/>
            <person name="Maumus F."/>
            <person name="Otillar R.P."/>
            <person name="Rayko E."/>
            <person name="Salamov A."/>
            <person name="Vandepoele K."/>
            <person name="Beszteri B."/>
            <person name="Gruber A."/>
            <person name="Heijde M."/>
            <person name="Katinka M."/>
            <person name="Mock T."/>
            <person name="Valentin K."/>
            <person name="Verret F."/>
            <person name="Berges J.A."/>
            <person name="Brownlee C."/>
            <person name="Cadoret J.P."/>
            <person name="Chiovitti A."/>
            <person name="Choi C.J."/>
            <person name="Coesel S."/>
            <person name="De Martino A."/>
            <person name="Detter J.C."/>
            <person name="Durkin C."/>
            <person name="Falciatore A."/>
            <person name="Fournet J."/>
            <person name="Haruta M."/>
            <person name="Huysman M.J."/>
            <person name="Jenkins B.D."/>
            <person name="Jiroutova K."/>
            <person name="Jorgensen R.E."/>
            <person name="Joubert Y."/>
            <person name="Kaplan A."/>
            <person name="Kroger N."/>
            <person name="Kroth P.G."/>
            <person name="La Roche J."/>
            <person name="Lindquist E."/>
            <person name="Lommer M."/>
            <person name="Martin-Jezequel V."/>
            <person name="Lopez P.J."/>
            <person name="Lucas S."/>
            <person name="Mangogna M."/>
            <person name="McGinnis K."/>
            <person name="Medlin L.K."/>
            <person name="Montsant A."/>
            <person name="Oudot-Le Secq M.P."/>
            <person name="Napoli C."/>
            <person name="Obornik M."/>
            <person name="Parker M.S."/>
            <person name="Petit J.L."/>
            <person name="Porcel B.M."/>
            <person name="Poulsen N."/>
            <person name="Robison M."/>
            <person name="Rychlewski L."/>
            <person name="Rynearson T.A."/>
            <person name="Schmutz J."/>
            <person name="Shapiro H."/>
            <person name="Siaut M."/>
            <person name="Stanley M."/>
            <person name="Sussman M.R."/>
            <person name="Taylor A.R."/>
            <person name="Vardi A."/>
            <person name="von Dassow P."/>
            <person name="Vyverman W."/>
            <person name="Willis A."/>
            <person name="Wyrwicz L.S."/>
            <person name="Rokhsar D.S."/>
            <person name="Weissenbach J."/>
            <person name="Armbrust E.V."/>
            <person name="Green B.R."/>
            <person name="Van de Peer Y."/>
            <person name="Grigoriev I.V."/>
        </authorList>
    </citation>
    <scope>NUCLEOTIDE SEQUENCE [LARGE SCALE GENOMIC DNA]</scope>
    <source>
        <strain evidence="8 9">CCAP 1055/1</strain>
    </source>
</reference>
<dbReference type="GO" id="GO:0005737">
    <property type="term" value="C:cytoplasm"/>
    <property type="evidence" value="ECO:0007669"/>
    <property type="project" value="TreeGrafter"/>
</dbReference>
<keyword evidence="3" id="KW-0677">Repeat</keyword>
<dbReference type="AlphaFoldDB" id="B7FPV4"/>
<dbReference type="RefSeq" id="XP_002176774.1">
    <property type="nucleotide sequence ID" value="XM_002176738.1"/>
</dbReference>
<dbReference type="InterPro" id="IPR036322">
    <property type="entry name" value="WD40_repeat_dom_sf"/>
</dbReference>
<dbReference type="InterPro" id="IPR015943">
    <property type="entry name" value="WD40/YVTN_repeat-like_dom_sf"/>
</dbReference>
<keyword evidence="9" id="KW-1185">Reference proteome</keyword>
<dbReference type="SMART" id="SM00320">
    <property type="entry name" value="WD40"/>
    <property type="match status" value="5"/>
</dbReference>
<evidence type="ECO:0000313" key="9">
    <source>
        <dbReference type="Proteomes" id="UP000000759"/>
    </source>
</evidence>
<reference evidence="9" key="2">
    <citation type="submission" date="2008-08" db="EMBL/GenBank/DDBJ databases">
        <authorList>
            <consortium name="Diatom Consortium"/>
            <person name="Grigoriev I."/>
            <person name="Grimwood J."/>
            <person name="Kuo A."/>
            <person name="Otillar R.P."/>
            <person name="Salamov A."/>
            <person name="Detter J.C."/>
            <person name="Lindquist E."/>
            <person name="Shapiro H."/>
            <person name="Lucas S."/>
            <person name="Glavina del Rio T."/>
            <person name="Pitluck S."/>
            <person name="Rokhsar D."/>
            <person name="Bowler C."/>
        </authorList>
    </citation>
    <scope>GENOME REANNOTATION</scope>
    <source>
        <strain evidence="9">CCAP 1055/1</strain>
    </source>
</reference>
<accession>B7FPV4</accession>
<evidence type="ECO:0000256" key="6">
    <source>
        <dbReference type="ARBA" id="ARBA00039131"/>
    </source>
</evidence>
<dbReference type="EMBL" id="CM000605">
    <property type="protein sequence ID" value="EEC51237.1"/>
    <property type="molecule type" value="Genomic_DNA"/>
</dbReference>
<proteinExistence type="inferred from homology"/>
<dbReference type="GO" id="GO:0017183">
    <property type="term" value="P:protein histidyl modification to diphthamide"/>
    <property type="evidence" value="ECO:0007669"/>
    <property type="project" value="TreeGrafter"/>
</dbReference>
<evidence type="ECO:0000256" key="3">
    <source>
        <dbReference type="ARBA" id="ARBA00022737"/>
    </source>
</evidence>
<dbReference type="GeneID" id="7196454"/>
<dbReference type="Proteomes" id="UP000000759">
    <property type="component" value="Chromosome 1"/>
</dbReference>
<comment type="pathway">
    <text evidence="1">Protein modification; peptidyl-diphthamide biosynthesis.</text>
</comment>
<dbReference type="PaxDb" id="2850-Phatr31975"/>
<name>B7FPV4_PHATC</name>
<gene>
    <name evidence="8" type="ORF">PHATRDRAFT_31975</name>
</gene>
<dbReference type="Gene3D" id="2.130.10.10">
    <property type="entry name" value="YVTN repeat-like/Quinoprotein amine dehydrogenase"/>
    <property type="match status" value="1"/>
</dbReference>
<protein>
    <recommendedName>
        <fullName evidence="6">methylated diphthine methylhydrolase</fullName>
        <ecNumber evidence="6">3.1.1.97</ecNumber>
    </recommendedName>
</protein>